<dbReference type="PANTHER" id="PTHR10566:SF113">
    <property type="entry name" value="PROTEIN ACTIVITY OF BC1 COMPLEX KINASE 7, CHLOROPLASTIC"/>
    <property type="match status" value="1"/>
</dbReference>
<sequence>MFKFKKEVRNLKRLDEILVVLFEEGFGYLIDKIKLKKKLTPKKRSKRPYKKEAMPPEVRLRKTLERLGPTFVKFGQVLSVRPDLLPKNYIRELEKLQDEVPPFSFNEVEKVIEGEFKKPVNQVFSNFEKKPIASASISQVHKAVLKNGKIVAVKIQRPNVKQIMQEDIELMLYIASLVEKYIEGAKKY</sequence>
<dbReference type="PANTHER" id="PTHR10566">
    <property type="entry name" value="CHAPERONE-ACTIVITY OF BC1 COMPLEX CABC1 -RELATED"/>
    <property type="match status" value="1"/>
</dbReference>
<name>X0UG82_9ZZZZ</name>
<proteinExistence type="inferred from homology"/>
<dbReference type="InterPro" id="IPR011009">
    <property type="entry name" value="Kinase-like_dom_sf"/>
</dbReference>
<evidence type="ECO:0000313" key="3">
    <source>
        <dbReference type="EMBL" id="GAG04580.1"/>
    </source>
</evidence>
<evidence type="ECO:0000259" key="2">
    <source>
        <dbReference type="Pfam" id="PF03109"/>
    </source>
</evidence>
<dbReference type="AlphaFoldDB" id="X0UG82"/>
<dbReference type="SUPFAM" id="SSF56112">
    <property type="entry name" value="Protein kinase-like (PK-like)"/>
    <property type="match status" value="1"/>
</dbReference>
<comment type="caution">
    <text evidence="3">The sequence shown here is derived from an EMBL/GenBank/DDBJ whole genome shotgun (WGS) entry which is preliminary data.</text>
</comment>
<feature type="domain" description="ABC1 atypical kinase-like" evidence="2">
    <location>
        <begin position="95"/>
        <end position="186"/>
    </location>
</feature>
<gene>
    <name evidence="3" type="ORF">S01H1_38374</name>
</gene>
<protein>
    <recommendedName>
        <fullName evidence="2">ABC1 atypical kinase-like domain-containing protein</fullName>
    </recommendedName>
</protein>
<dbReference type="InterPro" id="IPR004147">
    <property type="entry name" value="ABC1_dom"/>
</dbReference>
<evidence type="ECO:0000256" key="1">
    <source>
        <dbReference type="ARBA" id="ARBA00009670"/>
    </source>
</evidence>
<organism evidence="3">
    <name type="scientific">marine sediment metagenome</name>
    <dbReference type="NCBI Taxonomy" id="412755"/>
    <lineage>
        <taxon>unclassified sequences</taxon>
        <taxon>metagenomes</taxon>
        <taxon>ecological metagenomes</taxon>
    </lineage>
</organism>
<comment type="similarity">
    <text evidence="1">Belongs to the protein kinase superfamily. ADCK protein kinase family.</text>
</comment>
<dbReference type="InterPro" id="IPR050154">
    <property type="entry name" value="UbiB_kinase"/>
</dbReference>
<accession>X0UG82</accession>
<feature type="non-terminal residue" evidence="3">
    <location>
        <position position="188"/>
    </location>
</feature>
<dbReference type="Pfam" id="PF03109">
    <property type="entry name" value="ABC1"/>
    <property type="match status" value="1"/>
</dbReference>
<dbReference type="EMBL" id="BARS01024156">
    <property type="protein sequence ID" value="GAG04580.1"/>
    <property type="molecule type" value="Genomic_DNA"/>
</dbReference>
<reference evidence="3" key="1">
    <citation type="journal article" date="2014" name="Front. Microbiol.">
        <title>High frequency of phylogenetically diverse reductive dehalogenase-homologous genes in deep subseafloor sedimentary metagenomes.</title>
        <authorList>
            <person name="Kawai M."/>
            <person name="Futagami T."/>
            <person name="Toyoda A."/>
            <person name="Takaki Y."/>
            <person name="Nishi S."/>
            <person name="Hori S."/>
            <person name="Arai W."/>
            <person name="Tsubouchi T."/>
            <person name="Morono Y."/>
            <person name="Uchiyama I."/>
            <person name="Ito T."/>
            <person name="Fujiyama A."/>
            <person name="Inagaki F."/>
            <person name="Takami H."/>
        </authorList>
    </citation>
    <scope>NUCLEOTIDE SEQUENCE</scope>
    <source>
        <strain evidence="3">Expedition CK06-06</strain>
    </source>
</reference>